<accession>A0A7S4DBB1</accession>
<dbReference type="SUPFAM" id="SSF56219">
    <property type="entry name" value="DNase I-like"/>
    <property type="match status" value="1"/>
</dbReference>
<feature type="domain" description="Endonuclease/exonuclease/phosphatase" evidence="2">
    <location>
        <begin position="113"/>
        <end position="325"/>
    </location>
</feature>
<organism evidence="3">
    <name type="scientific">Heterosigma akashiwo</name>
    <name type="common">Chromophytic alga</name>
    <name type="synonym">Heterosigma carterae</name>
    <dbReference type="NCBI Taxonomy" id="2829"/>
    <lineage>
        <taxon>Eukaryota</taxon>
        <taxon>Sar</taxon>
        <taxon>Stramenopiles</taxon>
        <taxon>Ochrophyta</taxon>
        <taxon>Raphidophyceae</taxon>
        <taxon>Chattonellales</taxon>
        <taxon>Chattonellaceae</taxon>
        <taxon>Heterosigma</taxon>
    </lineage>
</organism>
<dbReference type="InterPro" id="IPR050410">
    <property type="entry name" value="CCR4/nocturin_mRNA_transcr"/>
</dbReference>
<evidence type="ECO:0000259" key="2">
    <source>
        <dbReference type="Pfam" id="PF03372"/>
    </source>
</evidence>
<sequence length="509" mass="58180">MIDEHHNLPEKNRRFSNLIPQHHRICGTMWNELMMEFEDSKMLLGAAIVLFSCVLLWGNFSPSHTLTIEQDIASEDNRPIEENNRPWVNKDGTPCSLEAKEAKQNQGQVISLVSYNVLGPEHGEHAKHNYTPMKLRKWKKRREMLFKEMRRYKADIYCLQEVTIKTLEDDWKPFFTANWGSVHQPKILPEWLESMPPCSGKKLPQKWLGVAIFYNKEKFLCLASKQVLIRDFCKDIDNEFMKLNEKSDAAAMLLLQDKRAGTKFVVVNMHNFFDPWFPDTKACQVAGVARALQIFLNDMVLEGVLSPDEKEKVHIIFCGDMNSVPYVQEEWLPGNKEMRYYQTKDIEILESSDKFALGRNVPESAEDMSAVYALLHFGEVRPSHVQHPDALHLHRTTAAATKDSPGKQGGLAEKEGSSKGSAAGRSVGLLEGPRGLRNLYMEGDGRMHLPSFTTKTNVFCATIDYLWGTKDVVVEQLLQFPENTERFSPVPNQFWGSDHLALGVTFSFR</sequence>
<dbReference type="Gene3D" id="3.60.10.10">
    <property type="entry name" value="Endonuclease/exonuclease/phosphatase"/>
    <property type="match status" value="1"/>
</dbReference>
<dbReference type="AlphaFoldDB" id="A0A7S4DBB1"/>
<evidence type="ECO:0000313" key="3">
    <source>
        <dbReference type="EMBL" id="CAE0639455.1"/>
    </source>
</evidence>
<dbReference type="InterPro" id="IPR036691">
    <property type="entry name" value="Endo/exonu/phosph_ase_sf"/>
</dbReference>
<gene>
    <name evidence="3" type="ORF">HAKA00212_LOCUS18270</name>
</gene>
<proteinExistence type="predicted"/>
<reference evidence="3" key="1">
    <citation type="submission" date="2021-01" db="EMBL/GenBank/DDBJ databases">
        <authorList>
            <person name="Corre E."/>
            <person name="Pelletier E."/>
            <person name="Niang G."/>
            <person name="Scheremetjew M."/>
            <person name="Finn R."/>
            <person name="Kale V."/>
            <person name="Holt S."/>
            <person name="Cochrane G."/>
            <person name="Meng A."/>
            <person name="Brown T."/>
            <person name="Cohen L."/>
        </authorList>
    </citation>
    <scope>NUCLEOTIDE SEQUENCE</scope>
    <source>
        <strain evidence="3">CCMP3107</strain>
    </source>
</reference>
<dbReference type="GO" id="GO:0000175">
    <property type="term" value="F:3'-5'-RNA exonuclease activity"/>
    <property type="evidence" value="ECO:0007669"/>
    <property type="project" value="TreeGrafter"/>
</dbReference>
<dbReference type="Pfam" id="PF03372">
    <property type="entry name" value="Exo_endo_phos"/>
    <property type="match status" value="1"/>
</dbReference>
<dbReference type="PANTHER" id="PTHR12121:SF100">
    <property type="entry name" value="POLY(A)-SPECIFIC RIBONUCLEASE"/>
    <property type="match status" value="1"/>
</dbReference>
<protein>
    <recommendedName>
        <fullName evidence="2">Endonuclease/exonuclease/phosphatase domain-containing protein</fullName>
    </recommendedName>
</protein>
<evidence type="ECO:0000256" key="1">
    <source>
        <dbReference type="SAM" id="MobiDB-lite"/>
    </source>
</evidence>
<feature type="region of interest" description="Disordered" evidence="1">
    <location>
        <begin position="397"/>
        <end position="429"/>
    </location>
</feature>
<dbReference type="PANTHER" id="PTHR12121">
    <property type="entry name" value="CARBON CATABOLITE REPRESSOR PROTEIN 4"/>
    <property type="match status" value="1"/>
</dbReference>
<dbReference type="InterPro" id="IPR005135">
    <property type="entry name" value="Endo/exonuclease/phosphatase"/>
</dbReference>
<name>A0A7S4DBB1_HETAK</name>
<dbReference type="EMBL" id="HBIU01040124">
    <property type="protein sequence ID" value="CAE0639455.1"/>
    <property type="molecule type" value="Transcribed_RNA"/>
</dbReference>